<sequence length="116" mass="13073">MSTTERKLRSSISTSTTLSMEDQPVGFERGLQPLRIIGVCDWSGELTFLMQWKGCDQADLVPAKVANVRCPQLVISFYEERIQFMDVSDHEDSMDVDSDNGYETTSSPAKERSSKE</sequence>
<proteinExistence type="predicted"/>
<organism evidence="6">
    <name type="scientific">Drosophila teissieri</name>
    <name type="common">Fruit fly</name>
    <dbReference type="NCBI Taxonomy" id="7243"/>
    <lineage>
        <taxon>Eukaryota</taxon>
        <taxon>Metazoa</taxon>
        <taxon>Ecdysozoa</taxon>
        <taxon>Arthropoda</taxon>
        <taxon>Hexapoda</taxon>
        <taxon>Insecta</taxon>
        <taxon>Pterygota</taxon>
        <taxon>Neoptera</taxon>
        <taxon>Endopterygota</taxon>
        <taxon>Diptera</taxon>
        <taxon>Brachycera</taxon>
        <taxon>Muscomorpha</taxon>
        <taxon>Ephydroidea</taxon>
        <taxon>Drosophilidae</taxon>
        <taxon>Drosophila</taxon>
        <taxon>Sophophora</taxon>
    </lineage>
</organism>
<keyword evidence="2" id="KW-0677">Repeat</keyword>
<dbReference type="EMBL" id="KC660087">
    <property type="protein sequence ID" value="AGG11725.1"/>
    <property type="molecule type" value="Genomic_DNA"/>
</dbReference>
<dbReference type="Pfam" id="PF01393">
    <property type="entry name" value="Chromo_shadow"/>
    <property type="match status" value="1"/>
</dbReference>
<dbReference type="Gene3D" id="2.40.50.40">
    <property type="match status" value="1"/>
</dbReference>
<evidence type="ECO:0000313" key="6">
    <source>
        <dbReference type="EMBL" id="AGG11725.1"/>
    </source>
</evidence>
<dbReference type="GO" id="GO:0005694">
    <property type="term" value="C:chromosome"/>
    <property type="evidence" value="ECO:0007669"/>
    <property type="project" value="UniProtKB-ARBA"/>
</dbReference>
<dbReference type="FunFam" id="2.40.50.40:FF:000031">
    <property type="entry name" value="Heterochromatin protein 1"/>
    <property type="match status" value="1"/>
</dbReference>
<name>R9QYQ5_DROTE</name>
<dbReference type="InterPro" id="IPR016197">
    <property type="entry name" value="Chromo-like_dom_sf"/>
</dbReference>
<dbReference type="PANTHER" id="PTHR22812">
    <property type="entry name" value="CHROMOBOX PROTEIN"/>
    <property type="match status" value="1"/>
</dbReference>
<dbReference type="InterPro" id="IPR008251">
    <property type="entry name" value="Chromo_shadow_dom"/>
</dbReference>
<dbReference type="CDD" id="cd00034">
    <property type="entry name" value="CSD"/>
    <property type="match status" value="1"/>
</dbReference>
<reference evidence="6" key="1">
    <citation type="journal article" date="2013" name="Science">
        <title>Stepwise evolution of essential centromere function in a Drosophila neogene.</title>
        <authorList>
            <person name="Ross B.D."/>
            <person name="Rosin L."/>
            <person name="Thomae A.W."/>
            <person name="Hiatt M.A."/>
            <person name="Vermaak D."/>
            <person name="de la Cruz A.F."/>
            <person name="Imhof A."/>
            <person name="Mellone B.G."/>
            <person name="Malik H.S."/>
        </authorList>
    </citation>
    <scope>NUCLEOTIDE SEQUENCE</scope>
</reference>
<dbReference type="SMART" id="SM00300">
    <property type="entry name" value="ChSh"/>
    <property type="match status" value="1"/>
</dbReference>
<dbReference type="SUPFAM" id="SSF54160">
    <property type="entry name" value="Chromo domain-like"/>
    <property type="match status" value="1"/>
</dbReference>
<dbReference type="GO" id="GO:0005634">
    <property type="term" value="C:nucleus"/>
    <property type="evidence" value="ECO:0007669"/>
    <property type="project" value="UniProtKB-SubCell"/>
</dbReference>
<gene>
    <name evidence="6" type="primary">HP6</name>
</gene>
<evidence type="ECO:0000259" key="5">
    <source>
        <dbReference type="PROSITE" id="PS50013"/>
    </source>
</evidence>
<feature type="region of interest" description="Disordered" evidence="4">
    <location>
        <begin position="89"/>
        <end position="116"/>
    </location>
</feature>
<dbReference type="InterPro" id="IPR051219">
    <property type="entry name" value="Heterochromatin_chromo-domain"/>
</dbReference>
<keyword evidence="3" id="KW-0539">Nucleus</keyword>
<accession>R9QYQ5</accession>
<evidence type="ECO:0000256" key="4">
    <source>
        <dbReference type="SAM" id="MobiDB-lite"/>
    </source>
</evidence>
<dbReference type="InterPro" id="IPR000953">
    <property type="entry name" value="Chromo/chromo_shadow_dom"/>
</dbReference>
<protein>
    <submittedName>
        <fullName evidence="6">Umbrea</fullName>
    </submittedName>
</protein>
<evidence type="ECO:0000256" key="3">
    <source>
        <dbReference type="ARBA" id="ARBA00023242"/>
    </source>
</evidence>
<evidence type="ECO:0000256" key="2">
    <source>
        <dbReference type="ARBA" id="ARBA00022737"/>
    </source>
</evidence>
<dbReference type="AlphaFoldDB" id="R9QYQ5"/>
<feature type="domain" description="Chromo" evidence="5">
    <location>
        <begin position="31"/>
        <end position="89"/>
    </location>
</feature>
<comment type="subcellular location">
    <subcellularLocation>
        <location evidence="1">Nucleus</location>
    </subcellularLocation>
</comment>
<dbReference type="PROSITE" id="PS50013">
    <property type="entry name" value="CHROMO_2"/>
    <property type="match status" value="1"/>
</dbReference>
<evidence type="ECO:0000256" key="1">
    <source>
        <dbReference type="ARBA" id="ARBA00004123"/>
    </source>
</evidence>